<comment type="caution">
    <text evidence="12">The sequence shown here is derived from an EMBL/GenBank/DDBJ whole genome shotgun (WGS) entry which is preliminary data.</text>
</comment>
<keyword evidence="4" id="KW-0973">c-di-GMP</keyword>
<evidence type="ECO:0000259" key="11">
    <source>
        <dbReference type="PROSITE" id="PS50883"/>
    </source>
</evidence>
<protein>
    <recommendedName>
        <fullName evidence="2">cyclic-guanylate-specific phosphodiesterase</fullName>
        <ecNumber evidence="2">3.1.4.52</ecNumber>
    </recommendedName>
</protein>
<dbReference type="CDD" id="cd01948">
    <property type="entry name" value="EAL"/>
    <property type="match status" value="1"/>
</dbReference>
<evidence type="ECO:0000256" key="10">
    <source>
        <dbReference type="SAM" id="Phobius"/>
    </source>
</evidence>
<dbReference type="GO" id="GO:0071111">
    <property type="term" value="F:cyclic-guanylate-specific phosphodiesterase activity"/>
    <property type="evidence" value="ECO:0007669"/>
    <property type="project" value="UniProtKB-EC"/>
</dbReference>
<dbReference type="Gene3D" id="3.20.20.450">
    <property type="entry name" value="EAL domain"/>
    <property type="match status" value="1"/>
</dbReference>
<feature type="domain" description="EAL" evidence="11">
    <location>
        <begin position="258"/>
        <end position="511"/>
    </location>
</feature>
<proteinExistence type="predicted"/>
<evidence type="ECO:0000256" key="4">
    <source>
        <dbReference type="ARBA" id="ARBA00022636"/>
    </source>
</evidence>
<evidence type="ECO:0000256" key="7">
    <source>
        <dbReference type="ARBA" id="ARBA00022989"/>
    </source>
</evidence>
<evidence type="ECO:0000256" key="8">
    <source>
        <dbReference type="ARBA" id="ARBA00023136"/>
    </source>
</evidence>
<keyword evidence="8 10" id="KW-0472">Membrane</keyword>
<dbReference type="Pfam" id="PF00563">
    <property type="entry name" value="EAL"/>
    <property type="match status" value="1"/>
</dbReference>
<evidence type="ECO:0000313" key="12">
    <source>
        <dbReference type="EMBL" id="KTC86802.1"/>
    </source>
</evidence>
<evidence type="ECO:0000256" key="1">
    <source>
        <dbReference type="ARBA" id="ARBA00004651"/>
    </source>
</evidence>
<dbReference type="EC" id="3.1.4.52" evidence="2"/>
<comment type="catalytic activity">
    <reaction evidence="9">
        <text>3',3'-c-di-GMP + H2O = 5'-phosphoguanylyl(3'-&gt;5')guanosine + H(+)</text>
        <dbReference type="Rhea" id="RHEA:24902"/>
        <dbReference type="ChEBI" id="CHEBI:15377"/>
        <dbReference type="ChEBI" id="CHEBI:15378"/>
        <dbReference type="ChEBI" id="CHEBI:58754"/>
        <dbReference type="ChEBI" id="CHEBI:58805"/>
        <dbReference type="EC" id="3.1.4.52"/>
    </reaction>
</comment>
<dbReference type="GO" id="GO:0005886">
    <property type="term" value="C:plasma membrane"/>
    <property type="evidence" value="ECO:0007669"/>
    <property type="project" value="UniProtKB-SubCell"/>
</dbReference>
<evidence type="ECO:0000256" key="5">
    <source>
        <dbReference type="ARBA" id="ARBA00022692"/>
    </source>
</evidence>
<dbReference type="PATRIC" id="fig|29422.6.peg.778"/>
<evidence type="ECO:0000256" key="9">
    <source>
        <dbReference type="ARBA" id="ARBA00034290"/>
    </source>
</evidence>
<dbReference type="Proteomes" id="UP000054742">
    <property type="component" value="Unassembled WGS sequence"/>
</dbReference>
<comment type="subcellular location">
    <subcellularLocation>
        <location evidence="1">Cell membrane</location>
        <topology evidence="1">Multi-pass membrane protein</topology>
    </subcellularLocation>
</comment>
<dbReference type="SUPFAM" id="SSF141868">
    <property type="entry name" value="EAL domain-like"/>
    <property type="match status" value="1"/>
</dbReference>
<dbReference type="PROSITE" id="PS50883">
    <property type="entry name" value="EAL"/>
    <property type="match status" value="1"/>
</dbReference>
<keyword evidence="3" id="KW-1003">Cell membrane</keyword>
<dbReference type="PANTHER" id="PTHR33121">
    <property type="entry name" value="CYCLIC DI-GMP PHOSPHODIESTERASE PDEF"/>
    <property type="match status" value="1"/>
</dbReference>
<dbReference type="InterPro" id="IPR024744">
    <property type="entry name" value="CSS-motif_dom"/>
</dbReference>
<evidence type="ECO:0000256" key="2">
    <source>
        <dbReference type="ARBA" id="ARBA00012282"/>
    </source>
</evidence>
<reference evidence="12 13" key="1">
    <citation type="submission" date="2015-11" db="EMBL/GenBank/DDBJ databases">
        <title>Genomic analysis of 38 Legionella species identifies large and diverse effector repertoires.</title>
        <authorList>
            <person name="Burstein D."/>
            <person name="Amaro F."/>
            <person name="Zusman T."/>
            <person name="Lifshitz Z."/>
            <person name="Cohen O."/>
            <person name="Gilbert J.A."/>
            <person name="Pupko T."/>
            <person name="Shuman H.A."/>
            <person name="Segal G."/>
        </authorList>
    </citation>
    <scope>NUCLEOTIDE SEQUENCE [LARGE SCALE GENOMIC DNA]</scope>
    <source>
        <strain evidence="12 13">ATCC 43878</strain>
    </source>
</reference>
<evidence type="ECO:0000256" key="6">
    <source>
        <dbReference type="ARBA" id="ARBA00022801"/>
    </source>
</evidence>
<feature type="transmembrane region" description="Helical" evidence="10">
    <location>
        <begin position="229"/>
        <end position="249"/>
    </location>
</feature>
<sequence length="514" mass="59626">MKKTVHNSLSIVWMLLTLMFLMIAIYYERASYQVEKQKEVQILVNNTRSKIDNLIENVLSSAYSLPLYGHEFNDCQHELLPRLRSISFNSPFISGVVISNINNQIICSTLGKEYLLPPPAKIYPTLFGPLKIDNLRQDAFLLQQKLGEYYLGLYLTTNIIKNALTPTSSEISFAGLYNKKSKKYVMEAGNNPDIFHQRVPAYQAEAQLEYVDDFKIVFAADQKQFKIGFLYHILIAALAVLVISFFLYFRTRSIVSKRYSLTYALSMAIKKNNFQPVYQPIMDCTQNKYCGAEILLRWQMGKNEVMPESFIEEAEQSGLIVPITLQVLKKAFKEIHQFLNTNPEFHLAVNLSASHFHDKNFFIEFYSLCEHYEIKPQQIMLELTERELLDQNNKKLVARMYELREKGYSLAIDDFGTGHASIKYLQHFPFDYLKIDKIFIHAIGTGAITENLNQAIIHMGNSLKLEIIAEGVETKEQFMFLRQSQVRFMQGWFFEKAVPYEHLIRIIDGIEHEE</sequence>
<dbReference type="STRING" id="29422.Lbru_0743"/>
<keyword evidence="5 10" id="KW-0812">Transmembrane</keyword>
<keyword evidence="7 10" id="KW-1133">Transmembrane helix</keyword>
<dbReference type="SMART" id="SM00052">
    <property type="entry name" value="EAL"/>
    <property type="match status" value="1"/>
</dbReference>
<dbReference type="OrthoDB" id="675397at2"/>
<evidence type="ECO:0000256" key="3">
    <source>
        <dbReference type="ARBA" id="ARBA00022475"/>
    </source>
</evidence>
<dbReference type="PANTHER" id="PTHR33121:SF79">
    <property type="entry name" value="CYCLIC DI-GMP PHOSPHODIESTERASE PDED-RELATED"/>
    <property type="match status" value="1"/>
</dbReference>
<dbReference type="InterPro" id="IPR035919">
    <property type="entry name" value="EAL_sf"/>
</dbReference>
<dbReference type="InterPro" id="IPR050706">
    <property type="entry name" value="Cyclic-di-GMP_PDE-like"/>
</dbReference>
<gene>
    <name evidence="12" type="ORF">Lbru_0743</name>
</gene>
<name>A0A0W0STU7_9GAMM</name>
<evidence type="ECO:0000313" key="13">
    <source>
        <dbReference type="Proteomes" id="UP000054742"/>
    </source>
</evidence>
<keyword evidence="13" id="KW-1185">Reference proteome</keyword>
<dbReference type="EMBL" id="LNXV01000004">
    <property type="protein sequence ID" value="KTC86802.1"/>
    <property type="molecule type" value="Genomic_DNA"/>
</dbReference>
<feature type="transmembrane region" description="Helical" evidence="10">
    <location>
        <begin position="7"/>
        <end position="27"/>
    </location>
</feature>
<keyword evidence="6" id="KW-0378">Hydrolase</keyword>
<organism evidence="12 13">
    <name type="scientific">Legionella brunensis</name>
    <dbReference type="NCBI Taxonomy" id="29422"/>
    <lineage>
        <taxon>Bacteria</taxon>
        <taxon>Pseudomonadati</taxon>
        <taxon>Pseudomonadota</taxon>
        <taxon>Gammaproteobacteria</taxon>
        <taxon>Legionellales</taxon>
        <taxon>Legionellaceae</taxon>
        <taxon>Legionella</taxon>
    </lineage>
</organism>
<dbReference type="AlphaFoldDB" id="A0A0W0STU7"/>
<accession>A0A0W0STU7</accession>
<dbReference type="InterPro" id="IPR001633">
    <property type="entry name" value="EAL_dom"/>
</dbReference>
<dbReference type="Pfam" id="PF12792">
    <property type="entry name" value="CSS-motif"/>
    <property type="match status" value="1"/>
</dbReference>